<accession>A0A251SJG5</accession>
<sequence>MVGEFYCLGNWDYVVYGGMSSTIVGQDPALISSWKLTVRYYAIFTRMESQFKFNNKHDIWCLISRRKLFIIVEYASMQLILQLWEIWIGSLTSTHIIILDTQFRRFLLQVLIEDIGWGCKYQSLNDMFL</sequence>
<dbReference type="Proteomes" id="UP000215914">
    <property type="component" value="Chromosome 14"/>
</dbReference>
<proteinExistence type="predicted"/>
<dbReference type="EMBL" id="CM007903">
    <property type="protein sequence ID" value="OTF98996.1"/>
    <property type="molecule type" value="Genomic_DNA"/>
</dbReference>
<evidence type="ECO:0000313" key="1">
    <source>
        <dbReference type="EMBL" id="OTF98996.1"/>
    </source>
</evidence>
<organism evidence="1 2">
    <name type="scientific">Helianthus annuus</name>
    <name type="common">Common sunflower</name>
    <dbReference type="NCBI Taxonomy" id="4232"/>
    <lineage>
        <taxon>Eukaryota</taxon>
        <taxon>Viridiplantae</taxon>
        <taxon>Streptophyta</taxon>
        <taxon>Embryophyta</taxon>
        <taxon>Tracheophyta</taxon>
        <taxon>Spermatophyta</taxon>
        <taxon>Magnoliopsida</taxon>
        <taxon>eudicotyledons</taxon>
        <taxon>Gunneridae</taxon>
        <taxon>Pentapetalae</taxon>
        <taxon>asterids</taxon>
        <taxon>campanulids</taxon>
        <taxon>Asterales</taxon>
        <taxon>Asteraceae</taxon>
        <taxon>Asteroideae</taxon>
        <taxon>Heliantheae alliance</taxon>
        <taxon>Heliantheae</taxon>
        <taxon>Helianthus</taxon>
    </lineage>
</organism>
<evidence type="ECO:0000313" key="2">
    <source>
        <dbReference type="Proteomes" id="UP000215914"/>
    </source>
</evidence>
<keyword evidence="2" id="KW-1185">Reference proteome</keyword>
<protein>
    <submittedName>
        <fullName evidence="1">Uncharacterized protein</fullName>
    </submittedName>
</protein>
<dbReference type="AlphaFoldDB" id="A0A251SJG5"/>
<name>A0A251SJG5_HELAN</name>
<gene>
    <name evidence="1" type="ORF">HannXRQ_Chr14g0451751</name>
</gene>
<dbReference type="InParanoid" id="A0A251SJG5"/>
<reference evidence="2" key="1">
    <citation type="journal article" date="2017" name="Nature">
        <title>The sunflower genome provides insights into oil metabolism, flowering and Asterid evolution.</title>
        <authorList>
            <person name="Badouin H."/>
            <person name="Gouzy J."/>
            <person name="Grassa C.J."/>
            <person name="Murat F."/>
            <person name="Staton S.E."/>
            <person name="Cottret L."/>
            <person name="Lelandais-Briere C."/>
            <person name="Owens G.L."/>
            <person name="Carrere S."/>
            <person name="Mayjonade B."/>
            <person name="Legrand L."/>
            <person name="Gill N."/>
            <person name="Kane N.C."/>
            <person name="Bowers J.E."/>
            <person name="Hubner S."/>
            <person name="Bellec A."/>
            <person name="Berard A."/>
            <person name="Berges H."/>
            <person name="Blanchet N."/>
            <person name="Boniface M.C."/>
            <person name="Brunel D."/>
            <person name="Catrice O."/>
            <person name="Chaidir N."/>
            <person name="Claudel C."/>
            <person name="Donnadieu C."/>
            <person name="Faraut T."/>
            <person name="Fievet G."/>
            <person name="Helmstetter N."/>
            <person name="King M."/>
            <person name="Knapp S.J."/>
            <person name="Lai Z."/>
            <person name="Le Paslier M.C."/>
            <person name="Lippi Y."/>
            <person name="Lorenzon L."/>
            <person name="Mandel J.R."/>
            <person name="Marage G."/>
            <person name="Marchand G."/>
            <person name="Marquand E."/>
            <person name="Bret-Mestries E."/>
            <person name="Morien E."/>
            <person name="Nambeesan S."/>
            <person name="Nguyen T."/>
            <person name="Pegot-Espagnet P."/>
            <person name="Pouilly N."/>
            <person name="Raftis F."/>
            <person name="Sallet E."/>
            <person name="Schiex T."/>
            <person name="Thomas J."/>
            <person name="Vandecasteele C."/>
            <person name="Vares D."/>
            <person name="Vear F."/>
            <person name="Vautrin S."/>
            <person name="Crespi M."/>
            <person name="Mangin B."/>
            <person name="Burke J.M."/>
            <person name="Salse J."/>
            <person name="Munos S."/>
            <person name="Vincourt P."/>
            <person name="Rieseberg L.H."/>
            <person name="Langlade N.B."/>
        </authorList>
    </citation>
    <scope>NUCLEOTIDE SEQUENCE [LARGE SCALE GENOMIC DNA]</scope>
    <source>
        <strain evidence="2">cv. SF193</strain>
    </source>
</reference>